<evidence type="ECO:0000313" key="3">
    <source>
        <dbReference type="EMBL" id="QLG50780.1"/>
    </source>
</evidence>
<sequence>MEKNVGGFDRVWRLVGGTLLVVIGAAALVGAVAVGPVVAAVMVVVGAVFFATGVLQRCIINRLLDLDTYRSDRTETTHSNEESTERPS</sequence>
<reference evidence="3 4" key="1">
    <citation type="submission" date="2020-07" db="EMBL/GenBank/DDBJ databases">
        <authorList>
            <person name="Cui H."/>
        </authorList>
    </citation>
    <scope>NUCLEOTIDE SEQUENCE [LARGE SCALE GENOMIC DNA]</scope>
    <source>
        <strain evidence="3 4">YPL8</strain>
    </source>
</reference>
<protein>
    <submittedName>
        <fullName evidence="3">DUF2892 domain-containing protein</fullName>
    </submittedName>
</protein>
<dbReference type="EMBL" id="CP058601">
    <property type="protein sequence ID" value="QLG50780.1"/>
    <property type="molecule type" value="Genomic_DNA"/>
</dbReference>
<organism evidence="3 4">
    <name type="scientific">Natrinema halophilum</name>
    <dbReference type="NCBI Taxonomy" id="1699371"/>
    <lineage>
        <taxon>Archaea</taxon>
        <taxon>Methanobacteriati</taxon>
        <taxon>Methanobacteriota</taxon>
        <taxon>Stenosarchaea group</taxon>
        <taxon>Halobacteria</taxon>
        <taxon>Halobacteriales</taxon>
        <taxon>Natrialbaceae</taxon>
        <taxon>Natrinema</taxon>
    </lineage>
</organism>
<keyword evidence="4" id="KW-1185">Reference proteome</keyword>
<dbReference type="KEGG" id="haly:HYG82_19025"/>
<feature type="transmembrane region" description="Helical" evidence="1">
    <location>
        <begin position="37"/>
        <end position="55"/>
    </location>
</feature>
<dbReference type="RefSeq" id="WP_179263610.1">
    <property type="nucleotide sequence ID" value="NZ_CP058601.1"/>
</dbReference>
<evidence type="ECO:0000313" key="4">
    <source>
        <dbReference type="Proteomes" id="UP000509241"/>
    </source>
</evidence>
<gene>
    <name evidence="3" type="ORF">HYG82_19025</name>
</gene>
<name>A0A7D5L034_9EURY</name>
<keyword evidence="1" id="KW-0812">Transmembrane</keyword>
<dbReference type="InterPro" id="IPR021309">
    <property type="entry name" value="YgaP-like_TM"/>
</dbReference>
<dbReference type="GeneID" id="56035430"/>
<dbReference type="Proteomes" id="UP000509241">
    <property type="component" value="Chromosome"/>
</dbReference>
<evidence type="ECO:0000259" key="2">
    <source>
        <dbReference type="Pfam" id="PF11127"/>
    </source>
</evidence>
<keyword evidence="1" id="KW-0472">Membrane</keyword>
<feature type="domain" description="Inner membrane protein YgaP-like transmembrane" evidence="2">
    <location>
        <begin position="1"/>
        <end position="70"/>
    </location>
</feature>
<dbReference type="Pfam" id="PF11127">
    <property type="entry name" value="YgaP-like_TM"/>
    <property type="match status" value="1"/>
</dbReference>
<dbReference type="AlphaFoldDB" id="A0A7D5L034"/>
<accession>A0A7D5L034</accession>
<feature type="transmembrane region" description="Helical" evidence="1">
    <location>
        <begin position="12"/>
        <end position="31"/>
    </location>
</feature>
<proteinExistence type="predicted"/>
<evidence type="ECO:0000256" key="1">
    <source>
        <dbReference type="SAM" id="Phobius"/>
    </source>
</evidence>
<keyword evidence="1" id="KW-1133">Transmembrane helix</keyword>